<comment type="caution">
    <text evidence="1">The sequence shown here is derived from an EMBL/GenBank/DDBJ whole genome shotgun (WGS) entry which is preliminary data.</text>
</comment>
<dbReference type="EMBL" id="MEUT01000075">
    <property type="protein sequence ID" value="OGC48130.1"/>
    <property type="molecule type" value="Genomic_DNA"/>
</dbReference>
<reference evidence="1 2" key="1">
    <citation type="journal article" date="2016" name="Nat. Commun.">
        <title>Thousands of microbial genomes shed light on interconnected biogeochemical processes in an aquifer system.</title>
        <authorList>
            <person name="Anantharaman K."/>
            <person name="Brown C.T."/>
            <person name="Hug L.A."/>
            <person name="Sharon I."/>
            <person name="Castelle C.J."/>
            <person name="Probst A.J."/>
            <person name="Thomas B.C."/>
            <person name="Singh A."/>
            <person name="Wilkins M.J."/>
            <person name="Karaoz U."/>
            <person name="Brodie E.L."/>
            <person name="Williams K.H."/>
            <person name="Hubbard S.S."/>
            <person name="Banfield J.F."/>
        </authorList>
    </citation>
    <scope>NUCLEOTIDE SEQUENCE [LARGE SCALE GENOMIC DNA]</scope>
</reference>
<evidence type="ECO:0000313" key="2">
    <source>
        <dbReference type="Proteomes" id="UP000177371"/>
    </source>
</evidence>
<protein>
    <recommendedName>
        <fullName evidence="3">Transglutaminase-like domain-containing protein</fullName>
    </recommendedName>
</protein>
<evidence type="ECO:0008006" key="3">
    <source>
        <dbReference type="Google" id="ProtNLM"/>
    </source>
</evidence>
<dbReference type="Proteomes" id="UP000177371">
    <property type="component" value="Unassembled WGS sequence"/>
</dbReference>
<proteinExistence type="predicted"/>
<evidence type="ECO:0000313" key="1">
    <source>
        <dbReference type="EMBL" id="OGC48130.1"/>
    </source>
</evidence>
<dbReference type="AlphaFoldDB" id="A0A1F4UTK0"/>
<dbReference type="STRING" id="1802610.A2W32_04685"/>
<organism evidence="1 2">
    <name type="scientific">candidate division WWE3 bacterium RBG_16_37_10</name>
    <dbReference type="NCBI Taxonomy" id="1802610"/>
    <lineage>
        <taxon>Bacteria</taxon>
        <taxon>Katanobacteria</taxon>
    </lineage>
</organism>
<gene>
    <name evidence="1" type="ORF">A2W32_04685</name>
</gene>
<sequence length="180" mass="20820">MTLLTLNQRQIKEAEHHTNDMQGADLLLGLFMFLPKVERTDLIVEQFNTRDAMHILNDGYATGCTDFCIVYCALLKTLNIPYTYIEVLEKRWLEAPITEKKVMGHCFVETLGLLIDPQRKILYADPAFVLQRYAIFGRGTEPHDLGLTDFHANMEAYMKFKEIYVAERDVQQGNTKEKQV</sequence>
<accession>A0A1F4UTK0</accession>
<name>A0A1F4UTK0_UNCKA</name>